<evidence type="ECO:0000256" key="3">
    <source>
        <dbReference type="ARBA" id="ARBA00023082"/>
    </source>
</evidence>
<dbReference type="InterPro" id="IPR013324">
    <property type="entry name" value="RNA_pol_sigma_r3/r4-like"/>
</dbReference>
<dbReference type="NCBIfam" id="TIGR02989">
    <property type="entry name" value="Sig-70_gvs1"/>
    <property type="match status" value="1"/>
</dbReference>
<reference evidence="7 8" key="1">
    <citation type="submission" date="2019-02" db="EMBL/GenBank/DDBJ databases">
        <title>Deep-cultivation of Planctomycetes and their phenomic and genomic characterization uncovers novel biology.</title>
        <authorList>
            <person name="Wiegand S."/>
            <person name="Jogler M."/>
            <person name="Boedeker C."/>
            <person name="Pinto D."/>
            <person name="Vollmers J."/>
            <person name="Rivas-Marin E."/>
            <person name="Kohn T."/>
            <person name="Peeters S.H."/>
            <person name="Heuer A."/>
            <person name="Rast P."/>
            <person name="Oberbeckmann S."/>
            <person name="Bunk B."/>
            <person name="Jeske O."/>
            <person name="Meyerdierks A."/>
            <person name="Storesund J.E."/>
            <person name="Kallscheuer N."/>
            <person name="Luecker S."/>
            <person name="Lage O.M."/>
            <person name="Pohl T."/>
            <person name="Merkel B.J."/>
            <person name="Hornburger P."/>
            <person name="Mueller R.-W."/>
            <person name="Bruemmer F."/>
            <person name="Labrenz M."/>
            <person name="Spormann A.M."/>
            <person name="Op Den Camp H."/>
            <person name="Overmann J."/>
            <person name="Amann R."/>
            <person name="Jetten M.S.M."/>
            <person name="Mascher T."/>
            <person name="Medema M.H."/>
            <person name="Devos D.P."/>
            <person name="Kaster A.-K."/>
            <person name="Ovreas L."/>
            <person name="Rohde M."/>
            <person name="Galperin M.Y."/>
            <person name="Jogler C."/>
        </authorList>
    </citation>
    <scope>NUCLEOTIDE SEQUENCE [LARGE SCALE GENOMIC DNA]</scope>
    <source>
        <strain evidence="7 8">KOR34</strain>
    </source>
</reference>
<dbReference type="Pfam" id="PF04542">
    <property type="entry name" value="Sigma70_r2"/>
    <property type="match status" value="1"/>
</dbReference>
<dbReference type="GO" id="GO:0016987">
    <property type="term" value="F:sigma factor activity"/>
    <property type="evidence" value="ECO:0007669"/>
    <property type="project" value="UniProtKB-KW"/>
</dbReference>
<dbReference type="InterPro" id="IPR014284">
    <property type="entry name" value="RNA_pol_sigma-70_dom"/>
</dbReference>
<dbReference type="PANTHER" id="PTHR43133:SF51">
    <property type="entry name" value="RNA POLYMERASE SIGMA FACTOR"/>
    <property type="match status" value="1"/>
</dbReference>
<evidence type="ECO:0000259" key="6">
    <source>
        <dbReference type="Pfam" id="PF08281"/>
    </source>
</evidence>
<dbReference type="OrthoDB" id="6383365at2"/>
<feature type="domain" description="RNA polymerase sigma-70 region 2" evidence="5">
    <location>
        <begin position="23"/>
        <end position="87"/>
    </location>
</feature>
<dbReference type="RefSeq" id="WP_146566926.1">
    <property type="nucleotide sequence ID" value="NZ_SIHJ01000002.1"/>
</dbReference>
<dbReference type="InterPro" id="IPR039425">
    <property type="entry name" value="RNA_pol_sigma-70-like"/>
</dbReference>
<evidence type="ECO:0000256" key="4">
    <source>
        <dbReference type="ARBA" id="ARBA00023163"/>
    </source>
</evidence>
<keyword evidence="3" id="KW-0731">Sigma factor</keyword>
<dbReference type="InterPro" id="IPR013249">
    <property type="entry name" value="RNA_pol_sigma70_r4_t2"/>
</dbReference>
<dbReference type="InterPro" id="IPR007627">
    <property type="entry name" value="RNA_pol_sigma70_r2"/>
</dbReference>
<protein>
    <submittedName>
        <fullName evidence="7">RNA polymerase sigma factor</fullName>
    </submittedName>
</protein>
<dbReference type="GO" id="GO:0003677">
    <property type="term" value="F:DNA binding"/>
    <property type="evidence" value="ECO:0007669"/>
    <property type="project" value="InterPro"/>
</dbReference>
<dbReference type="AlphaFoldDB" id="A0A5C5V7V8"/>
<evidence type="ECO:0000256" key="2">
    <source>
        <dbReference type="ARBA" id="ARBA00023015"/>
    </source>
</evidence>
<organism evidence="7 8">
    <name type="scientific">Posidoniimonas corsicana</name>
    <dbReference type="NCBI Taxonomy" id="1938618"/>
    <lineage>
        <taxon>Bacteria</taxon>
        <taxon>Pseudomonadati</taxon>
        <taxon>Planctomycetota</taxon>
        <taxon>Planctomycetia</taxon>
        <taxon>Pirellulales</taxon>
        <taxon>Lacipirellulaceae</taxon>
        <taxon>Posidoniimonas</taxon>
    </lineage>
</organism>
<keyword evidence="2" id="KW-0805">Transcription regulation</keyword>
<dbReference type="SUPFAM" id="SSF88659">
    <property type="entry name" value="Sigma3 and sigma4 domains of RNA polymerase sigma factors"/>
    <property type="match status" value="1"/>
</dbReference>
<evidence type="ECO:0000256" key="1">
    <source>
        <dbReference type="ARBA" id="ARBA00010641"/>
    </source>
</evidence>
<gene>
    <name evidence="7" type="ORF">KOR34_37530</name>
</gene>
<dbReference type="GO" id="GO:0006352">
    <property type="term" value="P:DNA-templated transcription initiation"/>
    <property type="evidence" value="ECO:0007669"/>
    <property type="project" value="InterPro"/>
</dbReference>
<dbReference type="Proteomes" id="UP000316714">
    <property type="component" value="Unassembled WGS sequence"/>
</dbReference>
<dbReference type="InterPro" id="IPR036388">
    <property type="entry name" value="WH-like_DNA-bd_sf"/>
</dbReference>
<feature type="domain" description="RNA polymerase sigma factor 70 region 4 type 2" evidence="6">
    <location>
        <begin position="117"/>
        <end position="170"/>
    </location>
</feature>
<dbReference type="Gene3D" id="1.10.1740.10">
    <property type="match status" value="1"/>
</dbReference>
<evidence type="ECO:0000259" key="5">
    <source>
        <dbReference type="Pfam" id="PF04542"/>
    </source>
</evidence>
<keyword evidence="8" id="KW-1185">Reference proteome</keyword>
<sequence length="180" mass="20886">MSELTSSCADDLNASRALFVQLLSKHQRKIYAFIRSLTPTTGDADDIMQDTSLVLWEKWEQFDQSRDFFKWACGFANIQVLRHRRKSATDRLWFDDELLQLLASQMLDRVDLFDLRREALDKCIQKLAADERTVVEHYYREGMSISNVAEKAGTSMRSIHRKLARARRALQRCISAAVPQ</sequence>
<name>A0A5C5V7V8_9BACT</name>
<evidence type="ECO:0000313" key="7">
    <source>
        <dbReference type="EMBL" id="TWT33917.1"/>
    </source>
</evidence>
<dbReference type="InterPro" id="IPR013325">
    <property type="entry name" value="RNA_pol_sigma_r2"/>
</dbReference>
<keyword evidence="4" id="KW-0804">Transcription</keyword>
<comment type="caution">
    <text evidence="7">The sequence shown here is derived from an EMBL/GenBank/DDBJ whole genome shotgun (WGS) entry which is preliminary data.</text>
</comment>
<dbReference type="NCBIfam" id="TIGR02937">
    <property type="entry name" value="sigma70-ECF"/>
    <property type="match status" value="1"/>
</dbReference>
<dbReference type="PANTHER" id="PTHR43133">
    <property type="entry name" value="RNA POLYMERASE ECF-TYPE SIGMA FACTO"/>
    <property type="match status" value="1"/>
</dbReference>
<comment type="similarity">
    <text evidence="1">Belongs to the sigma-70 factor family. ECF subfamily.</text>
</comment>
<evidence type="ECO:0000313" key="8">
    <source>
        <dbReference type="Proteomes" id="UP000316714"/>
    </source>
</evidence>
<dbReference type="Pfam" id="PF08281">
    <property type="entry name" value="Sigma70_r4_2"/>
    <property type="match status" value="1"/>
</dbReference>
<accession>A0A5C5V7V8</accession>
<dbReference type="SUPFAM" id="SSF88946">
    <property type="entry name" value="Sigma2 domain of RNA polymerase sigma factors"/>
    <property type="match status" value="1"/>
</dbReference>
<dbReference type="Gene3D" id="1.10.10.10">
    <property type="entry name" value="Winged helix-like DNA-binding domain superfamily/Winged helix DNA-binding domain"/>
    <property type="match status" value="1"/>
</dbReference>
<dbReference type="InterPro" id="IPR014331">
    <property type="entry name" value="RNA_pol_sigma70_ECF_RHOBA"/>
</dbReference>
<dbReference type="EMBL" id="SIHJ01000002">
    <property type="protein sequence ID" value="TWT33917.1"/>
    <property type="molecule type" value="Genomic_DNA"/>
</dbReference>
<proteinExistence type="inferred from homology"/>